<dbReference type="OrthoDB" id="9810080at2"/>
<dbReference type="EMBL" id="ATIB01000024">
    <property type="protein sequence ID" value="EQB05640.1"/>
    <property type="molecule type" value="Genomic_DNA"/>
</dbReference>
<dbReference type="Proteomes" id="UP000015524">
    <property type="component" value="Unassembled WGS sequence"/>
</dbReference>
<dbReference type="RefSeq" id="WP_021243517.1">
    <property type="nucleotide sequence ID" value="NZ_ATIB01000024.1"/>
</dbReference>
<dbReference type="Gene3D" id="1.20.1050.10">
    <property type="match status" value="1"/>
</dbReference>
<dbReference type="GO" id="GO:0016740">
    <property type="term" value="F:transferase activity"/>
    <property type="evidence" value="ECO:0007669"/>
    <property type="project" value="UniProtKB-KW"/>
</dbReference>
<dbReference type="SUPFAM" id="SSF47616">
    <property type="entry name" value="GST C-terminal domain-like"/>
    <property type="match status" value="1"/>
</dbReference>
<dbReference type="FunFam" id="3.40.30.10:FF:000039">
    <property type="entry name" value="Glutathione S-transferase domain"/>
    <property type="match status" value="1"/>
</dbReference>
<dbReference type="SFLD" id="SFLDG00358">
    <property type="entry name" value="Main_(cytGST)"/>
    <property type="match status" value="1"/>
</dbReference>
<dbReference type="Pfam" id="PF00043">
    <property type="entry name" value="GST_C"/>
    <property type="match status" value="1"/>
</dbReference>
<evidence type="ECO:0000259" key="4">
    <source>
        <dbReference type="PROSITE" id="PS50404"/>
    </source>
</evidence>
<dbReference type="CDD" id="cd03047">
    <property type="entry name" value="GST_N_2"/>
    <property type="match status" value="1"/>
</dbReference>
<dbReference type="Gene3D" id="3.40.30.10">
    <property type="entry name" value="Glutaredoxin"/>
    <property type="match status" value="1"/>
</dbReference>
<evidence type="ECO:0008006" key="8">
    <source>
        <dbReference type="Google" id="ProtNLM"/>
    </source>
</evidence>
<dbReference type="InterPro" id="IPR036282">
    <property type="entry name" value="Glutathione-S-Trfase_C_sf"/>
</dbReference>
<gene>
    <name evidence="6" type="ORF">L485_02660</name>
</gene>
<evidence type="ECO:0000313" key="7">
    <source>
        <dbReference type="Proteomes" id="UP000015524"/>
    </source>
</evidence>
<evidence type="ECO:0000256" key="2">
    <source>
        <dbReference type="ARBA" id="ARBA00022679"/>
    </source>
</evidence>
<dbReference type="eggNOG" id="COG0625">
    <property type="taxonomic scope" value="Bacteria"/>
</dbReference>
<keyword evidence="7" id="KW-1185">Reference proteome</keyword>
<organism evidence="6 7">
    <name type="scientific">Sphingobium baderi LL03</name>
    <dbReference type="NCBI Taxonomy" id="1114964"/>
    <lineage>
        <taxon>Bacteria</taxon>
        <taxon>Pseudomonadati</taxon>
        <taxon>Pseudomonadota</taxon>
        <taxon>Alphaproteobacteria</taxon>
        <taxon>Sphingomonadales</taxon>
        <taxon>Sphingomonadaceae</taxon>
        <taxon>Sphingobium</taxon>
    </lineage>
</organism>
<dbReference type="InterPro" id="IPR004046">
    <property type="entry name" value="GST_C"/>
</dbReference>
<dbReference type="SFLD" id="SFLDG01150">
    <property type="entry name" value="Main.1:_Beta-like"/>
    <property type="match status" value="1"/>
</dbReference>
<dbReference type="PROSITE" id="PS50404">
    <property type="entry name" value="GST_NTER"/>
    <property type="match status" value="1"/>
</dbReference>
<dbReference type="InterPro" id="IPR010987">
    <property type="entry name" value="Glutathione-S-Trfase_C-like"/>
</dbReference>
<evidence type="ECO:0000256" key="3">
    <source>
        <dbReference type="RuleBase" id="RU003494"/>
    </source>
</evidence>
<proteinExistence type="inferred from homology"/>
<dbReference type="InterPro" id="IPR040079">
    <property type="entry name" value="Glutathione_S-Trfase"/>
</dbReference>
<evidence type="ECO:0000259" key="5">
    <source>
        <dbReference type="PROSITE" id="PS50405"/>
    </source>
</evidence>
<dbReference type="Pfam" id="PF02798">
    <property type="entry name" value="GST_N"/>
    <property type="match status" value="1"/>
</dbReference>
<dbReference type="PATRIC" id="fig|1114964.3.peg.504"/>
<dbReference type="PROSITE" id="PS50405">
    <property type="entry name" value="GST_CTER"/>
    <property type="match status" value="1"/>
</dbReference>
<comment type="caution">
    <text evidence="6">The sequence shown here is derived from an EMBL/GenBank/DDBJ whole genome shotgun (WGS) entry which is preliminary data.</text>
</comment>
<dbReference type="PANTHER" id="PTHR44051">
    <property type="entry name" value="GLUTATHIONE S-TRANSFERASE-RELATED"/>
    <property type="match status" value="1"/>
</dbReference>
<name>T0I1U4_9SPHN</name>
<dbReference type="SUPFAM" id="SSF52833">
    <property type="entry name" value="Thioredoxin-like"/>
    <property type="match status" value="1"/>
</dbReference>
<keyword evidence="2" id="KW-0808">Transferase</keyword>
<sequence length="207" mass="23560">MLRLLGRRTSANVQKVTWLLTELGIAFQMEDVGGEFGGNRTPEYLRLNPNGVVPALIDADTSVWESNTILRYIANRFGPTHFYPSDPAARAACECWMDWQLGTLNLCMTPLYVGLVRTSPEDRDAEAIRRHHERASSLFGLIDDTLAERPFLAGEHLTLADICNAVFACRWFALCREERGVRPHLTRWFEAIEARRVFQDHVVMPLT</sequence>
<dbReference type="PANTHER" id="PTHR44051:SF19">
    <property type="entry name" value="DISULFIDE-BOND OXIDOREDUCTASE YFCG"/>
    <property type="match status" value="1"/>
</dbReference>
<evidence type="ECO:0000256" key="1">
    <source>
        <dbReference type="ARBA" id="ARBA00007409"/>
    </source>
</evidence>
<accession>T0I1U4</accession>
<feature type="domain" description="GST C-terminal" evidence="5">
    <location>
        <begin position="86"/>
        <end position="207"/>
    </location>
</feature>
<reference evidence="6 7" key="1">
    <citation type="journal article" date="2013" name="Genome Announc.">
        <title>Draft Genome Sequence of a Hexachlorocyclohexane-Degrading Bacterium, Sphingobium baderi Strain LL03T.</title>
        <authorList>
            <person name="Kaur J."/>
            <person name="Verma H."/>
            <person name="Tripathi C."/>
            <person name="Khurana J.P."/>
            <person name="Lal R."/>
        </authorList>
    </citation>
    <scope>NUCLEOTIDE SEQUENCE [LARGE SCALE GENOMIC DNA]</scope>
    <source>
        <strain evidence="6 7">LL03</strain>
    </source>
</reference>
<dbReference type="InterPro" id="IPR036249">
    <property type="entry name" value="Thioredoxin-like_sf"/>
</dbReference>
<evidence type="ECO:0000313" key="6">
    <source>
        <dbReference type="EMBL" id="EQB05640.1"/>
    </source>
</evidence>
<dbReference type="InterPro" id="IPR004045">
    <property type="entry name" value="Glutathione_S-Trfase_N"/>
</dbReference>
<dbReference type="SFLD" id="SFLDS00019">
    <property type="entry name" value="Glutathione_Transferase_(cytos"/>
    <property type="match status" value="1"/>
</dbReference>
<dbReference type="AlphaFoldDB" id="T0I1U4"/>
<protein>
    <recommendedName>
        <fullName evidence="8">Glutathione S-transferase</fullName>
    </recommendedName>
</protein>
<comment type="similarity">
    <text evidence="1 3">Belongs to the GST superfamily.</text>
</comment>
<feature type="domain" description="GST N-terminal" evidence="4">
    <location>
        <begin position="1"/>
        <end position="81"/>
    </location>
</feature>